<evidence type="ECO:0000256" key="2">
    <source>
        <dbReference type="ARBA" id="ARBA00022801"/>
    </source>
</evidence>
<dbReference type="GO" id="GO:0016787">
    <property type="term" value="F:hydrolase activity"/>
    <property type="evidence" value="ECO:0007669"/>
    <property type="project" value="UniProtKB-KW"/>
</dbReference>
<name>A0AAJ1HSB0_LIMMU</name>
<proteinExistence type="inferred from homology"/>
<evidence type="ECO:0000313" key="4">
    <source>
        <dbReference type="EMBL" id="MDC2829849.1"/>
    </source>
</evidence>
<dbReference type="SUPFAM" id="SSF56235">
    <property type="entry name" value="N-terminal nucleophile aminohydrolases (Ntn hydrolases)"/>
    <property type="match status" value="1"/>
</dbReference>
<comment type="caution">
    <text evidence="4">The sequence shown here is derived from an EMBL/GenBank/DDBJ whole genome shotgun (WGS) entry which is preliminary data.</text>
</comment>
<sequence length="308" mass="35229">MCTAISFTSRQQHRFLGRTMDFPLRSTPWQQGYLPIDYHWQSLPKFNSFTNDYAILGGMREINGHYLIGDGLNSAGLWVAELYFPGPQLYYDHPQAHCLNLSPQDMIGWLLGMHASVAEIAAELDSVALNGVIWHDHDIVHPFHWLLNDDTGTYLIEPTQYHLTLQALPLGVLTNSPRYAKQRQKLTSYLGIDPKASDAEVMMAIRSSKAPLPSQRTPTSRFINAAVSLWQSSPFDDSDQEAFRLSSKILKQVEMNQLPGHDVYTHYREIVDAHAQTSYFYDLTTRQKLVHRLPDLMARFYQPSLFKS</sequence>
<comment type="similarity">
    <text evidence="1">Belongs to the peptidase C59 family.</text>
</comment>
<dbReference type="PANTHER" id="PTHR35527:SF2">
    <property type="entry name" value="HYDROLASE"/>
    <property type="match status" value="1"/>
</dbReference>
<dbReference type="Proteomes" id="UP001220670">
    <property type="component" value="Unassembled WGS sequence"/>
</dbReference>
<accession>A0AAJ1HSB0</accession>
<dbReference type="InterPro" id="IPR029132">
    <property type="entry name" value="CBAH/NAAA_C"/>
</dbReference>
<dbReference type="InterPro" id="IPR052193">
    <property type="entry name" value="Peptidase_C59"/>
</dbReference>
<dbReference type="EMBL" id="JAQONE010000022">
    <property type="protein sequence ID" value="MDC2829849.1"/>
    <property type="molecule type" value="Genomic_DNA"/>
</dbReference>
<reference evidence="4" key="1">
    <citation type="submission" date="2023-01" db="EMBL/GenBank/DDBJ databases">
        <title>Genome analysis of 13 Lactobacillus isolated from gut of wild boar.</title>
        <authorList>
            <person name="Papp P."/>
            <person name="Libisch B."/>
            <person name="Nagy T."/>
            <person name="Olasz F."/>
        </authorList>
    </citation>
    <scope>NUCLEOTIDE SEQUENCE</scope>
    <source>
        <strain evidence="4">F146</strain>
    </source>
</reference>
<evidence type="ECO:0000313" key="5">
    <source>
        <dbReference type="Proteomes" id="UP001220670"/>
    </source>
</evidence>
<dbReference type="Gene3D" id="3.60.60.10">
    <property type="entry name" value="Penicillin V Acylase, Chain A"/>
    <property type="match status" value="1"/>
</dbReference>
<keyword evidence="2 4" id="KW-0378">Hydrolase</keyword>
<evidence type="ECO:0000259" key="3">
    <source>
        <dbReference type="Pfam" id="PF02275"/>
    </source>
</evidence>
<gene>
    <name evidence="4" type="ORF">PO250_05945</name>
</gene>
<dbReference type="Pfam" id="PF02275">
    <property type="entry name" value="CBAH"/>
    <property type="match status" value="1"/>
</dbReference>
<dbReference type="RefSeq" id="WP_272208988.1">
    <property type="nucleotide sequence ID" value="NZ_JAQOMV010000030.1"/>
</dbReference>
<feature type="domain" description="Choloylglycine hydrolase/NAAA C-terminal" evidence="3">
    <location>
        <begin position="2"/>
        <end position="288"/>
    </location>
</feature>
<dbReference type="InterPro" id="IPR029055">
    <property type="entry name" value="Ntn_hydrolases_N"/>
</dbReference>
<organism evidence="4 5">
    <name type="scientific">Limosilactobacillus mucosae</name>
    <name type="common">Lactobacillus mucosae</name>
    <dbReference type="NCBI Taxonomy" id="97478"/>
    <lineage>
        <taxon>Bacteria</taxon>
        <taxon>Bacillati</taxon>
        <taxon>Bacillota</taxon>
        <taxon>Bacilli</taxon>
        <taxon>Lactobacillales</taxon>
        <taxon>Lactobacillaceae</taxon>
        <taxon>Limosilactobacillus</taxon>
    </lineage>
</organism>
<protein>
    <submittedName>
        <fullName evidence="4">Linear amide C-N hydrolase</fullName>
    </submittedName>
</protein>
<evidence type="ECO:0000256" key="1">
    <source>
        <dbReference type="ARBA" id="ARBA00006625"/>
    </source>
</evidence>
<dbReference type="AlphaFoldDB" id="A0AAJ1HSB0"/>
<dbReference type="PANTHER" id="PTHR35527">
    <property type="entry name" value="CHOLOYLGLYCINE HYDROLASE"/>
    <property type="match status" value="1"/>
</dbReference>